<dbReference type="RefSeq" id="XP_015283942.1">
    <property type="nucleotide sequence ID" value="XM_015428456.1"/>
</dbReference>
<keyword evidence="9" id="KW-1185">Reference proteome</keyword>
<comment type="similarity">
    <text evidence="6">Belongs to the histone H2A family.</text>
</comment>
<keyword evidence="2 6" id="KW-0158">Chromosome</keyword>
<keyword evidence="3" id="KW-0832">Ubl conjugation</keyword>
<reference evidence="10" key="1">
    <citation type="submission" date="2025-08" db="UniProtKB">
        <authorList>
            <consortium name="RefSeq"/>
        </authorList>
    </citation>
    <scope>IDENTIFICATION</scope>
</reference>
<dbReference type="InterPro" id="IPR032454">
    <property type="entry name" value="Histone_H2A_C"/>
</dbReference>
<dbReference type="CDD" id="cd00074">
    <property type="entry name" value="HFD_H2A"/>
    <property type="match status" value="1"/>
</dbReference>
<accession>A0ABM1LDA5</accession>
<dbReference type="SUPFAM" id="SSF47113">
    <property type="entry name" value="Histone-fold"/>
    <property type="match status" value="1"/>
</dbReference>
<dbReference type="Gene3D" id="1.10.20.10">
    <property type="entry name" value="Histone, subunit A"/>
    <property type="match status" value="1"/>
</dbReference>
<keyword evidence="5 6" id="KW-0544">Nucleosome core</keyword>
<comment type="subunit">
    <text evidence="6">The nucleosome is a histone octamer containing two molecules each of H2A, H2B, H3 and H4 assembled in one H3-H4 heterotetramer and two H2A-H2B heterodimers. The octamer wraps approximately 147 bp of DNA.</text>
</comment>
<evidence type="ECO:0000313" key="9">
    <source>
        <dbReference type="Proteomes" id="UP000694871"/>
    </source>
</evidence>
<protein>
    <recommendedName>
        <fullName evidence="6">Histone H2A</fullName>
    </recommendedName>
</protein>
<evidence type="ECO:0000256" key="5">
    <source>
        <dbReference type="ARBA" id="ARBA00023269"/>
    </source>
</evidence>
<dbReference type="Proteomes" id="UP000694871">
    <property type="component" value="Unplaced"/>
</dbReference>
<feature type="domain" description="Core Histone H2A/H2B/H3" evidence="7">
    <location>
        <begin position="17"/>
        <end position="90"/>
    </location>
</feature>
<evidence type="ECO:0000259" key="7">
    <source>
        <dbReference type="Pfam" id="PF00125"/>
    </source>
</evidence>
<evidence type="ECO:0000313" key="10">
    <source>
        <dbReference type="RefSeq" id="XP_015283942.1"/>
    </source>
</evidence>
<keyword evidence="4 6" id="KW-0238">DNA-binding</keyword>
<dbReference type="InterPro" id="IPR002119">
    <property type="entry name" value="Histone_H2A"/>
</dbReference>
<evidence type="ECO:0000256" key="2">
    <source>
        <dbReference type="ARBA" id="ARBA00022454"/>
    </source>
</evidence>
<evidence type="ECO:0000256" key="6">
    <source>
        <dbReference type="RuleBase" id="RU003767"/>
    </source>
</evidence>
<dbReference type="InterPro" id="IPR007125">
    <property type="entry name" value="H2A/H2B/H3"/>
</dbReference>
<dbReference type="PRINTS" id="PR00620">
    <property type="entry name" value="HISTONEH2A"/>
</dbReference>
<evidence type="ECO:0000259" key="8">
    <source>
        <dbReference type="Pfam" id="PF16211"/>
    </source>
</evidence>
<dbReference type="Pfam" id="PF16211">
    <property type="entry name" value="Histone_H2A_C"/>
    <property type="match status" value="1"/>
</dbReference>
<dbReference type="InterPro" id="IPR009072">
    <property type="entry name" value="Histone-fold"/>
</dbReference>
<feature type="domain" description="Histone H2A C-terminal" evidence="8">
    <location>
        <begin position="98"/>
        <end position="122"/>
    </location>
</feature>
<dbReference type="GeneID" id="107124978"/>
<gene>
    <name evidence="10" type="primary">LOC107124978</name>
</gene>
<evidence type="ECO:0000256" key="4">
    <source>
        <dbReference type="ARBA" id="ARBA00023125"/>
    </source>
</evidence>
<evidence type="ECO:0000256" key="3">
    <source>
        <dbReference type="ARBA" id="ARBA00022843"/>
    </source>
</evidence>
<comment type="subcellular location">
    <subcellularLocation>
        <location evidence="1">Chromosome</location>
    </subcellularLocation>
    <subcellularLocation>
        <location evidence="6">Nucleus</location>
    </subcellularLocation>
</comment>
<keyword evidence="6" id="KW-0539">Nucleus</keyword>
<name>A0ABM1LDA5_GEKJA</name>
<dbReference type="Pfam" id="PF00125">
    <property type="entry name" value="Histone"/>
    <property type="match status" value="1"/>
</dbReference>
<organism evidence="9 10">
    <name type="scientific">Gekko japonicus</name>
    <name type="common">Schlegel's Japanese gecko</name>
    <dbReference type="NCBI Taxonomy" id="146911"/>
    <lineage>
        <taxon>Eukaryota</taxon>
        <taxon>Metazoa</taxon>
        <taxon>Chordata</taxon>
        <taxon>Craniata</taxon>
        <taxon>Vertebrata</taxon>
        <taxon>Euteleostomi</taxon>
        <taxon>Lepidosauria</taxon>
        <taxon>Squamata</taxon>
        <taxon>Bifurcata</taxon>
        <taxon>Gekkota</taxon>
        <taxon>Gekkonidae</taxon>
        <taxon>Gekkoninae</taxon>
        <taxon>Gekko</taxon>
    </lineage>
</organism>
<dbReference type="PANTHER" id="PTHR23430">
    <property type="entry name" value="HISTONE H2A"/>
    <property type="match status" value="1"/>
</dbReference>
<dbReference type="SMART" id="SM00414">
    <property type="entry name" value="H2A"/>
    <property type="match status" value="1"/>
</dbReference>
<sequence>MVGRGKKPAKGVIASRKTKSARADLQFPVGRIERFLRRGLYARRIGSGAAVFLAAVLEYLTAEVLDLAGDAAWKDKKQRIGPRHIFLAVKNDTDICNLFEGVTISEGGVLPNILPQLVPKKTLLGGPST</sequence>
<evidence type="ECO:0000256" key="1">
    <source>
        <dbReference type="ARBA" id="ARBA00004286"/>
    </source>
</evidence>
<proteinExistence type="inferred from homology"/>